<dbReference type="InterPro" id="IPR039339">
    <property type="entry name" value="Tex14"/>
</dbReference>
<dbReference type="GO" id="GO:0043063">
    <property type="term" value="P:intercellular bridge organization"/>
    <property type="evidence" value="ECO:0007669"/>
    <property type="project" value="InterPro"/>
</dbReference>
<dbReference type="SUPFAM" id="SSF48403">
    <property type="entry name" value="Ankyrin repeat"/>
    <property type="match status" value="1"/>
</dbReference>
<dbReference type="GO" id="GO:0051306">
    <property type="term" value="P:mitotic sister chromatid separation"/>
    <property type="evidence" value="ECO:0007669"/>
    <property type="project" value="InterPro"/>
</dbReference>
<evidence type="ECO:0000256" key="2">
    <source>
        <dbReference type="SAM" id="MobiDB-lite"/>
    </source>
</evidence>
<dbReference type="AlphaFoldDB" id="A0A8C6CKY6"/>
<dbReference type="PROSITE" id="PS50088">
    <property type="entry name" value="ANK_REPEAT"/>
    <property type="match status" value="1"/>
</dbReference>
<organism evidence="3 4">
    <name type="scientific">Moschus moschiferus</name>
    <name type="common">Siberian musk deer</name>
    <name type="synonym">Moschus sibiricus</name>
    <dbReference type="NCBI Taxonomy" id="68415"/>
    <lineage>
        <taxon>Eukaryota</taxon>
        <taxon>Metazoa</taxon>
        <taxon>Chordata</taxon>
        <taxon>Craniata</taxon>
        <taxon>Vertebrata</taxon>
        <taxon>Euteleostomi</taxon>
        <taxon>Mammalia</taxon>
        <taxon>Eutheria</taxon>
        <taxon>Laurasiatheria</taxon>
        <taxon>Artiodactyla</taxon>
        <taxon>Ruminantia</taxon>
        <taxon>Pecora</taxon>
        <taxon>Moschidae</taxon>
        <taxon>Moschus</taxon>
    </lineage>
</organism>
<dbReference type="GO" id="GO:0007094">
    <property type="term" value="P:mitotic spindle assembly checkpoint signaling"/>
    <property type="evidence" value="ECO:0007669"/>
    <property type="project" value="InterPro"/>
</dbReference>
<dbReference type="GO" id="GO:0030496">
    <property type="term" value="C:midbody"/>
    <property type="evidence" value="ECO:0007669"/>
    <property type="project" value="TreeGrafter"/>
</dbReference>
<protein>
    <submittedName>
        <fullName evidence="3">Uncharacterized protein</fullName>
    </submittedName>
</protein>
<feature type="region of interest" description="Disordered" evidence="2">
    <location>
        <begin position="241"/>
        <end position="272"/>
    </location>
</feature>
<accession>A0A8C6CKY6</accession>
<evidence type="ECO:0000313" key="3">
    <source>
        <dbReference type="Ensembl" id="ENSMMSP00000002351.1"/>
    </source>
</evidence>
<dbReference type="GeneTree" id="ENSGT00390000015123"/>
<dbReference type="InterPro" id="IPR002110">
    <property type="entry name" value="Ankyrin_rpt"/>
</dbReference>
<evidence type="ECO:0000256" key="1">
    <source>
        <dbReference type="PROSITE-ProRule" id="PRU00023"/>
    </source>
</evidence>
<dbReference type="Proteomes" id="UP000694544">
    <property type="component" value="Unplaced"/>
</dbReference>
<proteinExistence type="predicted"/>
<dbReference type="PANTHER" id="PTHR23060">
    <property type="entry name" value="TESTIS EXPRESSED GENE 14"/>
    <property type="match status" value="1"/>
</dbReference>
<dbReference type="GO" id="GO:0000776">
    <property type="term" value="C:kinetochore"/>
    <property type="evidence" value="ECO:0007669"/>
    <property type="project" value="TreeGrafter"/>
</dbReference>
<dbReference type="Ensembl" id="ENSMMST00000002569.1">
    <property type="protein sequence ID" value="ENSMMSP00000002351.1"/>
    <property type="gene ID" value="ENSMMSG00000001839.1"/>
</dbReference>
<reference evidence="3" key="2">
    <citation type="submission" date="2025-09" db="UniProtKB">
        <authorList>
            <consortium name="Ensembl"/>
        </authorList>
    </citation>
    <scope>IDENTIFICATION</scope>
</reference>
<dbReference type="Gene3D" id="1.25.40.20">
    <property type="entry name" value="Ankyrin repeat-containing domain"/>
    <property type="match status" value="1"/>
</dbReference>
<dbReference type="InterPro" id="IPR036770">
    <property type="entry name" value="Ankyrin_rpt-contain_sf"/>
</dbReference>
<keyword evidence="1" id="KW-0040">ANK repeat</keyword>
<keyword evidence="4" id="KW-1185">Reference proteome</keyword>
<sequence length="272" mass="29153">TVRTQLGRRHSSSRRCWATARPCGSCWPLVPTPTSNRCLDGSTPVHAGTFSGCSLVLLHLLQAGGDLRLHDQQGRSPRDWAEQGGAKQSWEMLELLQLCQAHMSALLHGSELAPTISLGQWQASSGHSLCGGLRLVQVNRAWRPEQTRRPSHVPALGFGQLSSLWPLGLVTGIPLVDPKELLPAQGEPDRTYRSSSHTLMANLLWRGHPVTVRQPKVPGAQADVLLADLQHCRWVPPAVACSPPAQHPAPPQPAAADGTEPLGGPVGAVPSL</sequence>
<name>A0A8C6CKY6_MOSMO</name>
<reference evidence="3" key="1">
    <citation type="submission" date="2025-08" db="UniProtKB">
        <authorList>
            <consortium name="Ensembl"/>
        </authorList>
    </citation>
    <scope>IDENTIFICATION</scope>
</reference>
<dbReference type="GO" id="GO:0008608">
    <property type="term" value="P:attachment of spindle microtubules to kinetochore"/>
    <property type="evidence" value="ECO:0007669"/>
    <property type="project" value="InterPro"/>
</dbReference>
<dbReference type="PANTHER" id="PTHR23060:SF2">
    <property type="entry name" value="RHO GTPASE ACTIVATING PROTEIN 33, OPPOSITE STRAND"/>
    <property type="match status" value="1"/>
</dbReference>
<feature type="repeat" description="ANK" evidence="1">
    <location>
        <begin position="40"/>
        <end position="72"/>
    </location>
</feature>
<dbReference type="GO" id="GO:0007140">
    <property type="term" value="P:male meiotic nuclear division"/>
    <property type="evidence" value="ECO:0007669"/>
    <property type="project" value="InterPro"/>
</dbReference>
<evidence type="ECO:0000313" key="4">
    <source>
        <dbReference type="Proteomes" id="UP000694544"/>
    </source>
</evidence>
<dbReference type="GO" id="GO:0045171">
    <property type="term" value="C:intercellular bridge"/>
    <property type="evidence" value="ECO:0007669"/>
    <property type="project" value="TreeGrafter"/>
</dbReference>